<feature type="non-terminal residue" evidence="2">
    <location>
        <position position="72"/>
    </location>
</feature>
<dbReference type="SUPFAM" id="SSF56112">
    <property type="entry name" value="Protein kinase-like (PK-like)"/>
    <property type="match status" value="1"/>
</dbReference>
<dbReference type="OrthoDB" id="4062651at2759"/>
<dbReference type="InterPro" id="IPR011009">
    <property type="entry name" value="Kinase-like_dom_sf"/>
</dbReference>
<name>A0A9P7YA40_9HELO</name>
<dbReference type="GO" id="GO:0004672">
    <property type="term" value="F:protein kinase activity"/>
    <property type="evidence" value="ECO:0007669"/>
    <property type="project" value="InterPro"/>
</dbReference>
<dbReference type="PROSITE" id="PS50011">
    <property type="entry name" value="PROTEIN_KINASE_DOM"/>
    <property type="match status" value="1"/>
</dbReference>
<feature type="non-terminal residue" evidence="2">
    <location>
        <position position="1"/>
    </location>
</feature>
<protein>
    <recommendedName>
        <fullName evidence="1">Protein kinase domain-containing protein</fullName>
    </recommendedName>
</protein>
<evidence type="ECO:0000313" key="3">
    <source>
        <dbReference type="Proteomes" id="UP000824998"/>
    </source>
</evidence>
<keyword evidence="3" id="KW-1185">Reference proteome</keyword>
<evidence type="ECO:0000259" key="1">
    <source>
        <dbReference type="PROSITE" id="PS50011"/>
    </source>
</evidence>
<feature type="domain" description="Protein kinase" evidence="1">
    <location>
        <begin position="1"/>
        <end position="72"/>
    </location>
</feature>
<dbReference type="Gene3D" id="1.10.510.10">
    <property type="entry name" value="Transferase(Phosphotransferase) domain 1"/>
    <property type="match status" value="1"/>
</dbReference>
<organism evidence="2 3">
    <name type="scientific">Amylocarpus encephaloides</name>
    <dbReference type="NCBI Taxonomy" id="45428"/>
    <lineage>
        <taxon>Eukaryota</taxon>
        <taxon>Fungi</taxon>
        <taxon>Dikarya</taxon>
        <taxon>Ascomycota</taxon>
        <taxon>Pezizomycotina</taxon>
        <taxon>Leotiomycetes</taxon>
        <taxon>Helotiales</taxon>
        <taxon>Helotiales incertae sedis</taxon>
        <taxon>Amylocarpus</taxon>
    </lineage>
</organism>
<proteinExistence type="predicted"/>
<accession>A0A9P7YA40</accession>
<reference evidence="2" key="1">
    <citation type="journal article" date="2021" name="IMA Fungus">
        <title>Genomic characterization of three marine fungi, including Emericellopsis atlantica sp. nov. with signatures of a generalist lifestyle and marine biomass degradation.</title>
        <authorList>
            <person name="Hagestad O.C."/>
            <person name="Hou L."/>
            <person name="Andersen J.H."/>
            <person name="Hansen E.H."/>
            <person name="Altermark B."/>
            <person name="Li C."/>
            <person name="Kuhnert E."/>
            <person name="Cox R.J."/>
            <person name="Crous P.W."/>
            <person name="Spatafora J.W."/>
            <person name="Lail K."/>
            <person name="Amirebrahimi M."/>
            <person name="Lipzen A."/>
            <person name="Pangilinan J."/>
            <person name="Andreopoulos W."/>
            <person name="Hayes R.D."/>
            <person name="Ng V."/>
            <person name="Grigoriev I.V."/>
            <person name="Jackson S.A."/>
            <person name="Sutton T.D.S."/>
            <person name="Dobson A.D.W."/>
            <person name="Rama T."/>
        </authorList>
    </citation>
    <scope>NUCLEOTIDE SEQUENCE</scope>
    <source>
        <strain evidence="2">TRa018bII</strain>
    </source>
</reference>
<dbReference type="AlphaFoldDB" id="A0A9P7YA40"/>
<dbReference type="EMBL" id="MU251719">
    <property type="protein sequence ID" value="KAG9229914.1"/>
    <property type="molecule type" value="Genomic_DNA"/>
</dbReference>
<dbReference type="InterPro" id="IPR000719">
    <property type="entry name" value="Prot_kinase_dom"/>
</dbReference>
<sequence>ALSRLHELGLAHMALKPANIVLGSIAMKAILVDVSGVGGTRRDWRSPEMRTSTEPCEDLNSRIQNNIWAAGE</sequence>
<dbReference type="GO" id="GO:0005524">
    <property type="term" value="F:ATP binding"/>
    <property type="evidence" value="ECO:0007669"/>
    <property type="project" value="InterPro"/>
</dbReference>
<comment type="caution">
    <text evidence="2">The sequence shown here is derived from an EMBL/GenBank/DDBJ whole genome shotgun (WGS) entry which is preliminary data.</text>
</comment>
<dbReference type="Proteomes" id="UP000824998">
    <property type="component" value="Unassembled WGS sequence"/>
</dbReference>
<evidence type="ECO:0000313" key="2">
    <source>
        <dbReference type="EMBL" id="KAG9229914.1"/>
    </source>
</evidence>
<gene>
    <name evidence="2" type="ORF">BJ875DRAFT_347569</name>
</gene>